<dbReference type="PANTHER" id="PTHR21248">
    <property type="entry name" value="CARDIOLIPIN SYNTHASE"/>
    <property type="match status" value="1"/>
</dbReference>
<organism evidence="2 3">
    <name type="scientific">Exilibacterium tricleocarpae</name>
    <dbReference type="NCBI Taxonomy" id="2591008"/>
    <lineage>
        <taxon>Bacteria</taxon>
        <taxon>Pseudomonadati</taxon>
        <taxon>Pseudomonadota</taxon>
        <taxon>Gammaproteobacteria</taxon>
        <taxon>Cellvibrionales</taxon>
        <taxon>Cellvibrionaceae</taxon>
        <taxon>Exilibacterium</taxon>
    </lineage>
</organism>
<reference evidence="2 3" key="1">
    <citation type="submission" date="2019-06" db="EMBL/GenBank/DDBJ databases">
        <title>Whole genome sequence for Cellvibrionaceae sp. R142.</title>
        <authorList>
            <person name="Wang G."/>
        </authorList>
    </citation>
    <scope>NUCLEOTIDE SEQUENCE [LARGE SCALE GENOMIC DNA]</scope>
    <source>
        <strain evidence="2 3">R142</strain>
    </source>
</reference>
<dbReference type="GO" id="GO:0030572">
    <property type="term" value="F:phosphatidyltransferase activity"/>
    <property type="evidence" value="ECO:0007669"/>
    <property type="project" value="UniProtKB-ARBA"/>
</dbReference>
<protein>
    <submittedName>
        <fullName evidence="2">Cardiolipin synthase B</fullName>
    </submittedName>
</protein>
<dbReference type="Proteomes" id="UP000319732">
    <property type="component" value="Unassembled WGS sequence"/>
</dbReference>
<feature type="domain" description="PLD phosphodiesterase" evidence="1">
    <location>
        <begin position="298"/>
        <end position="325"/>
    </location>
</feature>
<dbReference type="Gene3D" id="3.30.870.10">
    <property type="entry name" value="Endonuclease Chain A"/>
    <property type="match status" value="2"/>
</dbReference>
<sequence>MHSKNITYYQVQLEYALGVPFIDGNRLKALQNGAEIFPAMLAAIAQAQDSVDFETFVYWQGDIARRFADALAAKAREGKTVRVLLDAFGAKTISVTLVEKMQSAGVEVRWFRPLATWRLWRNDKRTHRKILVIDDRIGFTGGVGIAEEWEGNASNPSEWRETHFKLDGPAVRGLKSAFLDNWNEAGDWTWDGQRTPTPAHPDGEPVQIVRASSTIGWTEMASLLRALVSVSRQSLTIVTAYFVPDAKLVDILCAAAQRGVEVRLLLPGKYIDKRLPQLAGQLSFERLLAGGVKIWIYQRTMLHAKLMTVDGTLACVGSANLNHRSLGKDEECCAVVLSPALAAELESDFIADCSHAEQLTLAAWKGRSTWLRAKERLARLLIEQL</sequence>
<dbReference type="RefSeq" id="WP_142904644.1">
    <property type="nucleotide sequence ID" value="NZ_ML660093.1"/>
</dbReference>
<name>A0A545TNL4_9GAMM</name>
<keyword evidence="3" id="KW-1185">Reference proteome</keyword>
<dbReference type="EMBL" id="VHSG01000012">
    <property type="protein sequence ID" value="TQV78809.1"/>
    <property type="molecule type" value="Genomic_DNA"/>
</dbReference>
<evidence type="ECO:0000313" key="3">
    <source>
        <dbReference type="Proteomes" id="UP000319732"/>
    </source>
</evidence>
<dbReference type="PANTHER" id="PTHR21248:SF22">
    <property type="entry name" value="PHOSPHOLIPASE D"/>
    <property type="match status" value="1"/>
</dbReference>
<dbReference type="InterPro" id="IPR001736">
    <property type="entry name" value="PLipase_D/transphosphatidylase"/>
</dbReference>
<feature type="domain" description="PLD phosphodiesterase" evidence="1">
    <location>
        <begin position="122"/>
        <end position="149"/>
    </location>
</feature>
<dbReference type="AlphaFoldDB" id="A0A545TNL4"/>
<dbReference type="GO" id="GO:0032049">
    <property type="term" value="P:cardiolipin biosynthetic process"/>
    <property type="evidence" value="ECO:0007669"/>
    <property type="project" value="UniProtKB-ARBA"/>
</dbReference>
<dbReference type="Pfam" id="PF13091">
    <property type="entry name" value="PLDc_2"/>
    <property type="match status" value="2"/>
</dbReference>
<proteinExistence type="predicted"/>
<dbReference type="SUPFAM" id="SSF56024">
    <property type="entry name" value="Phospholipase D/nuclease"/>
    <property type="match status" value="2"/>
</dbReference>
<evidence type="ECO:0000313" key="2">
    <source>
        <dbReference type="EMBL" id="TQV78809.1"/>
    </source>
</evidence>
<dbReference type="CDD" id="cd09110">
    <property type="entry name" value="PLDc_CLS_1"/>
    <property type="match status" value="1"/>
</dbReference>
<dbReference type="SMART" id="SM00155">
    <property type="entry name" value="PLDc"/>
    <property type="match status" value="2"/>
</dbReference>
<dbReference type="OrthoDB" id="9762009at2"/>
<comment type="caution">
    <text evidence="2">The sequence shown here is derived from an EMBL/GenBank/DDBJ whole genome shotgun (WGS) entry which is preliminary data.</text>
</comment>
<accession>A0A545TNL4</accession>
<dbReference type="InterPro" id="IPR025202">
    <property type="entry name" value="PLD-like_dom"/>
</dbReference>
<evidence type="ECO:0000259" key="1">
    <source>
        <dbReference type="PROSITE" id="PS50035"/>
    </source>
</evidence>
<dbReference type="CDD" id="cd09159">
    <property type="entry name" value="PLDc_ybhO_like_2"/>
    <property type="match status" value="1"/>
</dbReference>
<dbReference type="PROSITE" id="PS50035">
    <property type="entry name" value="PLD"/>
    <property type="match status" value="2"/>
</dbReference>
<gene>
    <name evidence="2" type="ORF">FKG94_12365</name>
</gene>